<evidence type="ECO:0000256" key="1">
    <source>
        <dbReference type="SAM" id="Coils"/>
    </source>
</evidence>
<keyword evidence="1" id="KW-0175">Coiled coil</keyword>
<feature type="coiled-coil region" evidence="1">
    <location>
        <begin position="419"/>
        <end position="572"/>
    </location>
</feature>
<feature type="compositionally biased region" description="Basic and acidic residues" evidence="2">
    <location>
        <begin position="902"/>
        <end position="913"/>
    </location>
</feature>
<feature type="coiled-coil region" evidence="1">
    <location>
        <begin position="682"/>
        <end position="713"/>
    </location>
</feature>
<feature type="coiled-coil region" evidence="1">
    <location>
        <begin position="212"/>
        <end position="362"/>
    </location>
</feature>
<dbReference type="OrthoDB" id="313593at2759"/>
<evidence type="ECO:0000313" key="4">
    <source>
        <dbReference type="Proteomes" id="UP000187209"/>
    </source>
</evidence>
<feature type="compositionally biased region" description="Basic and acidic residues" evidence="2">
    <location>
        <begin position="875"/>
        <end position="885"/>
    </location>
</feature>
<accession>A0A1R2BKT3</accession>
<name>A0A1R2BKT3_9CILI</name>
<evidence type="ECO:0000256" key="2">
    <source>
        <dbReference type="SAM" id="MobiDB-lite"/>
    </source>
</evidence>
<reference evidence="3 4" key="1">
    <citation type="submission" date="2016-11" db="EMBL/GenBank/DDBJ databases">
        <title>The macronuclear genome of Stentor coeruleus: a giant cell with tiny introns.</title>
        <authorList>
            <person name="Slabodnick M."/>
            <person name="Ruby J.G."/>
            <person name="Reiff S.B."/>
            <person name="Swart E.C."/>
            <person name="Gosai S."/>
            <person name="Prabakaran S."/>
            <person name="Witkowska E."/>
            <person name="Larue G.E."/>
            <person name="Fisher S."/>
            <person name="Freeman R.M."/>
            <person name="Gunawardena J."/>
            <person name="Chu W."/>
            <person name="Stover N.A."/>
            <person name="Gregory B.D."/>
            <person name="Nowacki M."/>
            <person name="Derisi J."/>
            <person name="Roy S.W."/>
            <person name="Marshall W.F."/>
            <person name="Sood P."/>
        </authorList>
    </citation>
    <scope>NUCLEOTIDE SEQUENCE [LARGE SCALE GENOMIC DNA]</scope>
    <source>
        <strain evidence="3">WM001</strain>
    </source>
</reference>
<comment type="caution">
    <text evidence="3">The sequence shown here is derived from an EMBL/GenBank/DDBJ whole genome shotgun (WGS) entry which is preliminary data.</text>
</comment>
<evidence type="ECO:0000313" key="3">
    <source>
        <dbReference type="EMBL" id="OMJ77366.1"/>
    </source>
</evidence>
<feature type="compositionally biased region" description="Polar residues" evidence="2">
    <location>
        <begin position="914"/>
        <end position="925"/>
    </location>
</feature>
<dbReference type="EMBL" id="MPUH01000579">
    <property type="protein sequence ID" value="OMJ77366.1"/>
    <property type="molecule type" value="Genomic_DNA"/>
</dbReference>
<organism evidence="3 4">
    <name type="scientific">Stentor coeruleus</name>
    <dbReference type="NCBI Taxonomy" id="5963"/>
    <lineage>
        <taxon>Eukaryota</taxon>
        <taxon>Sar</taxon>
        <taxon>Alveolata</taxon>
        <taxon>Ciliophora</taxon>
        <taxon>Postciliodesmatophora</taxon>
        <taxon>Heterotrichea</taxon>
        <taxon>Heterotrichida</taxon>
        <taxon>Stentoridae</taxon>
        <taxon>Stentor</taxon>
    </lineage>
</organism>
<proteinExistence type="predicted"/>
<feature type="compositionally biased region" description="Basic residues" evidence="2">
    <location>
        <begin position="948"/>
        <end position="968"/>
    </location>
</feature>
<feature type="region of interest" description="Disordered" evidence="2">
    <location>
        <begin position="938"/>
        <end position="977"/>
    </location>
</feature>
<keyword evidence="4" id="KW-1185">Reference proteome</keyword>
<dbReference type="AlphaFoldDB" id="A0A1R2BKT3"/>
<gene>
    <name evidence="3" type="ORF">SteCoe_23064</name>
</gene>
<protein>
    <submittedName>
        <fullName evidence="3">Uncharacterized protein</fullName>
    </submittedName>
</protein>
<sequence>MSDNPRLFTTDDTTPNQGDFSIQAISKSTFESIHKSKYVDENTEKTIDMISRRLKNRRHPLSGMKPLLPEVNDDFSLNPEFLIPDPPNVQKLNTKILETWINNTIIDSESLNLPSQMLKQKSTIPLMQYGIDRTTLFKFGIDKQDIDRLYRSLFIYSIGFYQQIQKILEHSNKKYNIITGIWKVYAILLEYCCQLDYQMIIKTLDIEKKGEIERIELDYQNQIINLESREKELKDNIDFSKFQLQEIQKTLRTEVIKREEAEDELSRRGTGHEEEVELRLRFECKLNQMYARLRDLEINANILNENLTELQKESENRGECLRKEKEKNIHLKYVKIQAESEIKKFEEKYNQAEILNVSLDKRINECHGQIEALNIQLGTLMIEHSKTLSEYAQKRIESDDYKFSLELALTKTAKLESVIVDFDKEKQVFEKRIKELESALADEVNENRYYKQEYVKIKESNKVHISELEVLKEKYNKTEEELIKTVNEKNVLNINLNSMTVLVNELRGNFKDTQAKLEEMSKARLKLKNQVEILQSNFEEKIKELMISHMQNKNLKDENEKQKNKEVEMEVIITDLRASLEIYKNQLLNANFILGEKTSNYDEIIESEKKMRETWVAKFKEVQQNHSKDLLELMQTRNSLNEAIVKISVLTAALEESNFSKTRLRDSHKEIIEEVHKLRYDNEEYLKKLKILHETIENNEQDYESKVQKIYEEHKVVIEKYYQKNDRVCMQAEDYCSQALECLEKYCDMKREKKSNEQKLEEYKNSIGNSQGILDKKNLEWEYKSMLLEDSRENILSLNKTLEEKFSYIKTLESKVSKVTREMEDFRNLAPPEIRYMDNPFEVLIKKIEDLSKTASLSEILKARNKSQSTQCENSHPEVSEKSIETDPLSILSPEKSSTVISRDKTTRRDHSYKNPNIPSSNNITFSEVLPQKDLFSADSDHSDHLLPQHRSRTQSKLSHKSSIKSHSSRQGLTSRKKDSIRLELEIDCQDYEEESIQGRLGATTLRRDEEKITPLSLRSMYNKNIINPIPDLIEVPVKTPHKLPYIGGKNRIYQANPLVQTILPVSTIPAVPSYDFKRAFKQATSRRKNE</sequence>
<dbReference type="Proteomes" id="UP000187209">
    <property type="component" value="Unassembled WGS sequence"/>
</dbReference>
<feature type="region of interest" description="Disordered" evidence="2">
    <location>
        <begin position="863"/>
        <end position="925"/>
    </location>
</feature>